<feature type="non-terminal residue" evidence="1">
    <location>
        <position position="1"/>
    </location>
</feature>
<protein>
    <submittedName>
        <fullName evidence="1">30057_t:CDS:1</fullName>
    </submittedName>
</protein>
<comment type="caution">
    <text evidence="1">The sequence shown here is derived from an EMBL/GenBank/DDBJ whole genome shotgun (WGS) entry which is preliminary data.</text>
</comment>
<dbReference type="Proteomes" id="UP000789920">
    <property type="component" value="Unassembled WGS sequence"/>
</dbReference>
<evidence type="ECO:0000313" key="2">
    <source>
        <dbReference type="Proteomes" id="UP000789920"/>
    </source>
</evidence>
<accession>A0ACA9RG84</accession>
<gene>
    <name evidence="1" type="ORF">RPERSI_LOCUS19297</name>
</gene>
<reference evidence="1" key="1">
    <citation type="submission" date="2021-06" db="EMBL/GenBank/DDBJ databases">
        <authorList>
            <person name="Kallberg Y."/>
            <person name="Tangrot J."/>
            <person name="Rosling A."/>
        </authorList>
    </citation>
    <scope>NUCLEOTIDE SEQUENCE</scope>
    <source>
        <strain evidence="1">MA461A</strain>
    </source>
</reference>
<evidence type="ECO:0000313" key="1">
    <source>
        <dbReference type="EMBL" id="CAG8791807.1"/>
    </source>
</evidence>
<name>A0ACA9RG84_9GLOM</name>
<organism evidence="1 2">
    <name type="scientific">Racocetra persica</name>
    <dbReference type="NCBI Taxonomy" id="160502"/>
    <lineage>
        <taxon>Eukaryota</taxon>
        <taxon>Fungi</taxon>
        <taxon>Fungi incertae sedis</taxon>
        <taxon>Mucoromycota</taxon>
        <taxon>Glomeromycotina</taxon>
        <taxon>Glomeromycetes</taxon>
        <taxon>Diversisporales</taxon>
        <taxon>Gigasporaceae</taxon>
        <taxon>Racocetra</taxon>
    </lineage>
</organism>
<proteinExistence type="predicted"/>
<keyword evidence="2" id="KW-1185">Reference proteome</keyword>
<sequence>LLALQSLFILDSSPAPTTSKKRSLKVKVKTLNLRVDQLEA</sequence>
<feature type="non-terminal residue" evidence="1">
    <location>
        <position position="40"/>
    </location>
</feature>
<dbReference type="EMBL" id="CAJVQC010052619">
    <property type="protein sequence ID" value="CAG8791807.1"/>
    <property type="molecule type" value="Genomic_DNA"/>
</dbReference>